<dbReference type="InterPro" id="IPR035709">
    <property type="entry name" value="YoaB-like"/>
</dbReference>
<proteinExistence type="predicted"/>
<accession>A0A2U3QCI5</accession>
<dbReference type="KEGG" id="bvz:BRAD3257_8438"/>
<dbReference type="Gene3D" id="3.30.1330.40">
    <property type="entry name" value="RutC-like"/>
    <property type="match status" value="1"/>
</dbReference>
<dbReference type="PANTHER" id="PTHR47328">
    <property type="match status" value="1"/>
</dbReference>
<dbReference type="CDD" id="cd06150">
    <property type="entry name" value="YjgF_YER057c_UK114_like_2"/>
    <property type="match status" value="1"/>
</dbReference>
<reference evidence="1 2" key="1">
    <citation type="submission" date="2018-03" db="EMBL/GenBank/DDBJ databases">
        <authorList>
            <person name="Gully D."/>
        </authorList>
    </citation>
    <scope>NUCLEOTIDE SEQUENCE [LARGE SCALE GENOMIC DNA]</scope>
    <source>
        <strain evidence="1">ORS3257</strain>
    </source>
</reference>
<protein>
    <recommendedName>
        <fullName evidence="3">RidA family protein</fullName>
    </recommendedName>
</protein>
<evidence type="ECO:0008006" key="3">
    <source>
        <dbReference type="Google" id="ProtNLM"/>
    </source>
</evidence>
<sequence length="149" mass="15932">MERSTVQSCLAAPALPSEPSAWPACPQQTEDAIVIKRSLPYEGLLHEIVEHNGVLYLGGIVPEDAGLDMAGQADDVLRQLKTLLEGAGSDLSCVLQVTIFLTDLADKAAFNQVWKRYFAADHLPARAAIGVADLGPGVRLELTAIAARR</sequence>
<dbReference type="InterPro" id="IPR035959">
    <property type="entry name" value="RutC-like_sf"/>
</dbReference>
<dbReference type="InterPro" id="IPR006175">
    <property type="entry name" value="YjgF/YER057c/UK114"/>
</dbReference>
<dbReference type="EMBL" id="LS398110">
    <property type="protein sequence ID" value="SPP99025.1"/>
    <property type="molecule type" value="Genomic_DNA"/>
</dbReference>
<dbReference type="Proteomes" id="UP000246085">
    <property type="component" value="Chromosome BRAD3257"/>
</dbReference>
<evidence type="ECO:0000313" key="2">
    <source>
        <dbReference type="Proteomes" id="UP000246085"/>
    </source>
</evidence>
<dbReference type="Pfam" id="PF01042">
    <property type="entry name" value="Ribonuc_L-PSP"/>
    <property type="match status" value="1"/>
</dbReference>
<evidence type="ECO:0000313" key="1">
    <source>
        <dbReference type="EMBL" id="SPP99025.1"/>
    </source>
</evidence>
<organism evidence="1 2">
    <name type="scientific">Bradyrhizobium vignae</name>
    <dbReference type="NCBI Taxonomy" id="1549949"/>
    <lineage>
        <taxon>Bacteria</taxon>
        <taxon>Pseudomonadati</taxon>
        <taxon>Pseudomonadota</taxon>
        <taxon>Alphaproteobacteria</taxon>
        <taxon>Hyphomicrobiales</taxon>
        <taxon>Nitrobacteraceae</taxon>
        <taxon>Bradyrhizobium</taxon>
    </lineage>
</organism>
<name>A0A2U3QCI5_9BRAD</name>
<dbReference type="AlphaFoldDB" id="A0A2U3QCI5"/>
<dbReference type="PANTHER" id="PTHR47328:SF1">
    <property type="entry name" value="RUTC FAMILY PROTEIN YOAB"/>
    <property type="match status" value="1"/>
</dbReference>
<dbReference type="SUPFAM" id="SSF55298">
    <property type="entry name" value="YjgF-like"/>
    <property type="match status" value="1"/>
</dbReference>
<gene>
    <name evidence="1" type="ORF">BRAD3257_8438</name>
</gene>